<dbReference type="InterPro" id="IPR027417">
    <property type="entry name" value="P-loop_NTPase"/>
</dbReference>
<dbReference type="KEGG" id="sgra:EX895_002469"/>
<dbReference type="GO" id="GO:0003690">
    <property type="term" value="F:double-stranded DNA binding"/>
    <property type="evidence" value="ECO:0007669"/>
    <property type="project" value="TreeGrafter"/>
</dbReference>
<dbReference type="GO" id="GO:0000150">
    <property type="term" value="F:DNA strand exchange activity"/>
    <property type="evidence" value="ECO:0007669"/>
    <property type="project" value="TreeGrafter"/>
</dbReference>
<dbReference type="GO" id="GO:0003697">
    <property type="term" value="F:single-stranded DNA binding"/>
    <property type="evidence" value="ECO:0007669"/>
    <property type="project" value="TreeGrafter"/>
</dbReference>
<evidence type="ECO:0000259" key="4">
    <source>
        <dbReference type="PROSITE" id="PS50162"/>
    </source>
</evidence>
<dbReference type="AlphaFoldDB" id="A0A4U7KV58"/>
<dbReference type="SUPFAM" id="SSF52540">
    <property type="entry name" value="P-loop containing nucleoside triphosphate hydrolases"/>
    <property type="match status" value="1"/>
</dbReference>
<evidence type="ECO:0000313" key="5">
    <source>
        <dbReference type="EMBL" id="TKY88481.1"/>
    </source>
</evidence>
<dbReference type="RefSeq" id="XP_029740466.1">
    <property type="nucleotide sequence ID" value="XM_029883068.1"/>
</dbReference>
<dbReference type="Pfam" id="PF08423">
    <property type="entry name" value="Rad51"/>
    <property type="match status" value="1"/>
</dbReference>
<dbReference type="GO" id="GO:0042148">
    <property type="term" value="P:DNA strand invasion"/>
    <property type="evidence" value="ECO:0007669"/>
    <property type="project" value="TreeGrafter"/>
</dbReference>
<dbReference type="Proteomes" id="UP000306050">
    <property type="component" value="Chromosome SGRAM_15"/>
</dbReference>
<dbReference type="PANTHER" id="PTHR22942">
    <property type="entry name" value="RECA/RAD51/RADA DNA STRAND-PAIRING FAMILY MEMBER"/>
    <property type="match status" value="1"/>
</dbReference>
<keyword evidence="1" id="KW-0547">Nucleotide-binding</keyword>
<accession>A0A4U7KV58</accession>
<dbReference type="OrthoDB" id="1861185at2759"/>
<dbReference type="InterPro" id="IPR020588">
    <property type="entry name" value="RecA_ATP-bd"/>
</dbReference>
<reference evidence="5 6" key="1">
    <citation type="submission" date="2019-05" db="EMBL/GenBank/DDBJ databases">
        <title>Sporisorium graminicola CBS 10092 draft sequencing and annotation.</title>
        <authorList>
            <person name="Solano-Gonzalez S."/>
            <person name="Caddick M.X."/>
            <person name="Darby A."/>
        </authorList>
    </citation>
    <scope>NUCLEOTIDE SEQUENCE [LARGE SCALE GENOMIC DNA]</scope>
    <source>
        <strain evidence="5 6">CBS 10092</strain>
    </source>
</reference>
<protein>
    <recommendedName>
        <fullName evidence="4">RecA family profile 1 domain-containing protein</fullName>
    </recommendedName>
</protein>
<feature type="domain" description="RecA family profile 1" evidence="4">
    <location>
        <begin position="213"/>
        <end position="256"/>
    </location>
</feature>
<name>A0A4U7KV58_9BASI</name>
<feature type="region of interest" description="Disordered" evidence="3">
    <location>
        <begin position="86"/>
        <end position="133"/>
    </location>
</feature>
<comment type="caution">
    <text evidence="5">The sequence shown here is derived from an EMBL/GenBank/DDBJ whole genome shotgun (WGS) entry which is preliminary data.</text>
</comment>
<dbReference type="GeneID" id="40725364"/>
<evidence type="ECO:0000256" key="1">
    <source>
        <dbReference type="ARBA" id="ARBA00022741"/>
    </source>
</evidence>
<dbReference type="EMBL" id="SRRM01000008">
    <property type="protein sequence ID" value="TKY88481.1"/>
    <property type="molecule type" value="Genomic_DNA"/>
</dbReference>
<evidence type="ECO:0000256" key="2">
    <source>
        <dbReference type="ARBA" id="ARBA00022840"/>
    </source>
</evidence>
<feature type="compositionally biased region" description="Acidic residues" evidence="3">
    <location>
        <begin position="713"/>
        <end position="725"/>
    </location>
</feature>
<keyword evidence="6" id="KW-1185">Reference proteome</keyword>
<dbReference type="InterPro" id="IPR013632">
    <property type="entry name" value="Rad51_C"/>
</dbReference>
<dbReference type="PROSITE" id="PS50162">
    <property type="entry name" value="RECA_2"/>
    <property type="match status" value="1"/>
</dbReference>
<feature type="region of interest" description="Disordered" evidence="3">
    <location>
        <begin position="706"/>
        <end position="725"/>
    </location>
</feature>
<dbReference type="GO" id="GO:0006312">
    <property type="term" value="P:mitotic recombination"/>
    <property type="evidence" value="ECO:0007669"/>
    <property type="project" value="TreeGrafter"/>
</dbReference>
<gene>
    <name evidence="5" type="ORF">EX895_002469</name>
</gene>
<dbReference type="Gene3D" id="3.40.50.300">
    <property type="entry name" value="P-loop containing nucleotide triphosphate hydrolases"/>
    <property type="match status" value="1"/>
</dbReference>
<dbReference type="GO" id="GO:0000730">
    <property type="term" value="P:DNA recombinase assembly"/>
    <property type="evidence" value="ECO:0007669"/>
    <property type="project" value="TreeGrafter"/>
</dbReference>
<dbReference type="GO" id="GO:0005524">
    <property type="term" value="F:ATP binding"/>
    <property type="evidence" value="ECO:0007669"/>
    <property type="project" value="UniProtKB-KW"/>
</dbReference>
<evidence type="ECO:0000313" key="6">
    <source>
        <dbReference type="Proteomes" id="UP000306050"/>
    </source>
</evidence>
<dbReference type="GO" id="GO:0140664">
    <property type="term" value="F:ATP-dependent DNA damage sensor activity"/>
    <property type="evidence" value="ECO:0007669"/>
    <property type="project" value="InterPro"/>
</dbReference>
<evidence type="ECO:0000256" key="3">
    <source>
        <dbReference type="SAM" id="MobiDB-lite"/>
    </source>
</evidence>
<feature type="region of interest" description="Disordered" evidence="3">
    <location>
        <begin position="606"/>
        <end position="632"/>
    </location>
</feature>
<keyword evidence="2" id="KW-0067">ATP-binding</keyword>
<sequence>MSGLAIADVPWISKRVKACCRRAKLFSTDEILLCQPQQLQHALRISQADVDLLLLQVATATAPSPVSVLDALNGKLPVKTIDDHTLFDGTTDVNDTDSADGSDSSSDASDREQVGDVRIPSSSIVPPTQGYDGNFPGVQRFVYDSDSDSNSDADSQTDVMMHDDVEPPSTFRRTQVAHLDGDEVQQQQECHSALDHDAVRPAIARDVLSLGRERHTLSSGSSELDDLLGGGFRSAVLTELVGESGSGKTQLAIQACTYAALGFVPLPPADEQHDDAVLTAVADGNSIEAATLRDILQDYGMTTRSDDLPNELGACYITSGGERGAHSIVNRALKLTSSAINERFNRVHPPSVEHMQSSQVRLDRHVLLARAHELGRAQLLCNLHVACVADVEALEHALKYSLPGLMVRLSSKHAQDAASTASPEVGVVLVDNLPSLFQEDPVAGDIDSLVQRSKMLVEIADALKRLAVSGSCVGRAVLVLNHVSDAFGIDKDIARRFVFDSADRIRIARAQRGGGGGGQQEAGATASALPDYAAAMEYASQSAFVSGLLASVPPTLAEAIGASAVQESRAGDDGPLYALHPRTAQLGHTWSNLVNVRLFLSKTKGRVSMPDPPLPPPAREGDAGAGASQSGEVRMTTVRKAAVVMNPFGPTMLDTSASSSSRCVRQLRFVVTPTRAFHVLRAYGSVAHTSAATSIASVSEVRGTQRIARTGGEQDEDREEDEEDLFGEALQDQDWLAIDQFVQSQHASTPSS</sequence>
<organism evidence="5 6">
    <name type="scientific">Sporisorium graminicola</name>
    <dbReference type="NCBI Taxonomy" id="280036"/>
    <lineage>
        <taxon>Eukaryota</taxon>
        <taxon>Fungi</taxon>
        <taxon>Dikarya</taxon>
        <taxon>Basidiomycota</taxon>
        <taxon>Ustilaginomycotina</taxon>
        <taxon>Ustilaginomycetes</taxon>
        <taxon>Ustilaginales</taxon>
        <taxon>Ustilaginaceae</taxon>
        <taxon>Sporisorium</taxon>
    </lineage>
</organism>
<dbReference type="GO" id="GO:0061982">
    <property type="term" value="P:meiosis I cell cycle process"/>
    <property type="evidence" value="ECO:0007669"/>
    <property type="project" value="UniProtKB-ARBA"/>
</dbReference>
<dbReference type="PANTHER" id="PTHR22942:SF66">
    <property type="entry name" value="RE19845P"/>
    <property type="match status" value="1"/>
</dbReference>
<proteinExistence type="predicted"/>